<evidence type="ECO:0000313" key="2">
    <source>
        <dbReference type="Proteomes" id="UP000293535"/>
    </source>
</evidence>
<accession>A0A482T0E7</accession>
<comment type="caution">
    <text evidence="1">The sequence shown here is derived from an EMBL/GenBank/DDBJ whole genome shotgun (WGS) entry which is preliminary data.</text>
</comment>
<dbReference type="SUPFAM" id="SSF46785">
    <property type="entry name" value="Winged helix' DNA-binding domain"/>
    <property type="match status" value="1"/>
</dbReference>
<dbReference type="AlphaFoldDB" id="A0A482T0E7"/>
<dbReference type="Proteomes" id="UP000293535">
    <property type="component" value="Unassembled WGS sequence"/>
</dbReference>
<name>A0A482T0E7_HALHI</name>
<protein>
    <submittedName>
        <fullName evidence="1">Uncharacterized protein</fullName>
    </submittedName>
</protein>
<evidence type="ECO:0000313" key="1">
    <source>
        <dbReference type="EMBL" id="RYJ08040.1"/>
    </source>
</evidence>
<reference evidence="1 2" key="1">
    <citation type="submission" date="2018-12" db="EMBL/GenBank/DDBJ databases">
        <title>Draft genome sequence of Haloarcula hispinica strain 18.1, an halophilic archaeon isolated from Chott El Jerid of Southern Tunisia.</title>
        <authorList>
            <person name="Najjari A."/>
            <person name="Ben Dhia O."/>
            <person name="Ferjani R."/>
            <person name="Mahjoubi M."/>
            <person name="Sghaier H."/>
            <person name="Elshahed M."/>
            <person name="Ouzari H.I."/>
            <person name="Cherid A."/>
            <person name="Youssef N."/>
        </authorList>
    </citation>
    <scope>NUCLEOTIDE SEQUENCE [LARGE SCALE GENOMIC DNA]</scope>
    <source>
        <strain evidence="1 2">18.1</strain>
    </source>
</reference>
<dbReference type="EMBL" id="RZIG01000003">
    <property type="protein sequence ID" value="RYJ08040.1"/>
    <property type="molecule type" value="Genomic_DNA"/>
</dbReference>
<dbReference type="Pfam" id="PF25212">
    <property type="entry name" value="HVO_A0114"/>
    <property type="match status" value="1"/>
</dbReference>
<organism evidence="1 2">
    <name type="scientific">Haloarcula hispanica</name>
    <dbReference type="NCBI Taxonomy" id="51589"/>
    <lineage>
        <taxon>Archaea</taxon>
        <taxon>Methanobacteriati</taxon>
        <taxon>Methanobacteriota</taxon>
        <taxon>Stenosarchaea group</taxon>
        <taxon>Halobacteria</taxon>
        <taxon>Halobacteriales</taxon>
        <taxon>Haloarculaceae</taxon>
        <taxon>Haloarcula</taxon>
    </lineage>
</organism>
<dbReference type="InterPro" id="IPR036388">
    <property type="entry name" value="WH-like_DNA-bd_sf"/>
</dbReference>
<gene>
    <name evidence="1" type="ORF">ELS20_16750</name>
</gene>
<proteinExistence type="predicted"/>
<dbReference type="InterPro" id="IPR036390">
    <property type="entry name" value="WH_DNA-bd_sf"/>
</dbReference>
<dbReference type="Gene3D" id="1.10.10.10">
    <property type="entry name" value="Winged helix-like DNA-binding domain superfamily/Winged helix DNA-binding domain"/>
    <property type="match status" value="1"/>
</dbReference>
<sequence length="135" mass="15059">MTRTLHITIGTRPDRSGLEDTLAAIDEGEDVEANPSRLSIESLATFGRLFRPTNLTLLEAIVDHEPDSIRELARIVDRHPPEVTENVHELADYGLIELKDEGRAKRPTVWYDEFEFAGEVPLQGLDTGNDTPIAP</sequence>
<dbReference type="RefSeq" id="WP_129756219.1">
    <property type="nucleotide sequence ID" value="NZ_JAFKAA010000003.1"/>
</dbReference>